<dbReference type="EMBL" id="MGDE01000216">
    <property type="protein sequence ID" value="OGL43652.1"/>
    <property type="molecule type" value="Genomic_DNA"/>
</dbReference>
<dbReference type="Gene3D" id="3.40.50.2000">
    <property type="entry name" value="Glycogen Phosphorylase B"/>
    <property type="match status" value="2"/>
</dbReference>
<dbReference type="SUPFAM" id="SSF53756">
    <property type="entry name" value="UDP-Glycosyltransferase/glycogen phosphorylase"/>
    <property type="match status" value="1"/>
</dbReference>
<accession>A0A1F7RQ20</accession>
<dbReference type="CDD" id="cd03801">
    <property type="entry name" value="GT4_PimA-like"/>
    <property type="match status" value="1"/>
</dbReference>
<evidence type="ECO:0008006" key="5">
    <source>
        <dbReference type="Google" id="ProtNLM"/>
    </source>
</evidence>
<feature type="domain" description="Glycosyl transferase family 1" evidence="1">
    <location>
        <begin position="226"/>
        <end position="380"/>
    </location>
</feature>
<protein>
    <recommendedName>
        <fullName evidence="5">Group 1 glycosyl transferase</fullName>
    </recommendedName>
</protein>
<dbReference type="AlphaFoldDB" id="A0A1F7RQ20"/>
<dbReference type="InterPro" id="IPR050194">
    <property type="entry name" value="Glycosyltransferase_grp1"/>
</dbReference>
<dbReference type="InterPro" id="IPR028098">
    <property type="entry name" value="Glyco_trans_4-like_N"/>
</dbReference>
<evidence type="ECO:0000313" key="4">
    <source>
        <dbReference type="Proteomes" id="UP000178797"/>
    </source>
</evidence>
<reference evidence="3 4" key="1">
    <citation type="journal article" date="2016" name="Nat. Commun.">
        <title>Thousands of microbial genomes shed light on interconnected biogeochemical processes in an aquifer system.</title>
        <authorList>
            <person name="Anantharaman K."/>
            <person name="Brown C.T."/>
            <person name="Hug L.A."/>
            <person name="Sharon I."/>
            <person name="Castelle C.J."/>
            <person name="Probst A.J."/>
            <person name="Thomas B.C."/>
            <person name="Singh A."/>
            <person name="Wilkins M.J."/>
            <person name="Karaoz U."/>
            <person name="Brodie E.L."/>
            <person name="Williams K.H."/>
            <person name="Hubbard S.S."/>
            <person name="Banfield J.F."/>
        </authorList>
    </citation>
    <scope>NUCLEOTIDE SEQUENCE [LARGE SCALE GENOMIC DNA]</scope>
</reference>
<dbReference type="Proteomes" id="UP000178797">
    <property type="component" value="Unassembled WGS sequence"/>
</dbReference>
<dbReference type="GO" id="GO:0016757">
    <property type="term" value="F:glycosyltransferase activity"/>
    <property type="evidence" value="ECO:0007669"/>
    <property type="project" value="InterPro"/>
</dbReference>
<dbReference type="PANTHER" id="PTHR45947">
    <property type="entry name" value="SULFOQUINOVOSYL TRANSFERASE SQD2"/>
    <property type="match status" value="1"/>
</dbReference>
<evidence type="ECO:0000259" key="2">
    <source>
        <dbReference type="Pfam" id="PF13439"/>
    </source>
</evidence>
<evidence type="ECO:0000259" key="1">
    <source>
        <dbReference type="Pfam" id="PF00534"/>
    </source>
</evidence>
<dbReference type="Pfam" id="PF00534">
    <property type="entry name" value="Glycos_transf_1"/>
    <property type="match status" value="1"/>
</dbReference>
<evidence type="ECO:0000313" key="3">
    <source>
        <dbReference type="EMBL" id="OGL43652.1"/>
    </source>
</evidence>
<dbReference type="InterPro" id="IPR001296">
    <property type="entry name" value="Glyco_trans_1"/>
</dbReference>
<name>A0A1F7RQ20_9BACT</name>
<dbReference type="PANTHER" id="PTHR45947:SF13">
    <property type="entry name" value="TRANSFERASE"/>
    <property type="match status" value="1"/>
</dbReference>
<sequence>MKLVFANNYYYLRGGSEQVFFDEMEILSAYGHKVLPFTRHFEKNMSSEYSRFFPSAMYYDGVSSIKIFLSAFKLIYSFETKTKFSELLKYAKPDVVHFHNIYGRLTSSIIDSAKSKKIPVVMTLHDYKLICPSYLMLLNGKHCERCKGRKFYNPLFTLCHKNNFLASATYTIESYFNLWFKKYDWIRFFICPSMFSLKKHLEAGIPEEKLVHIPNFIKVKNFKPDYEPGDYILFVGRLSKEKGVLTLLKAVKGLDIELKIVGDGPIREEYEKYIRNERITNVTFEGYKSGEELKSLYENSAFVVFPSEWYEVFGLIAVEASAYGKPVIGSNIGAIPEIIINEKTGLLFKTGDYNELREKIKNLLSNPSLIVQMGKDARKRTEEEYNAELHYKRLMEVYGKAVG</sequence>
<gene>
    <name evidence="3" type="ORF">A2W05_08040</name>
</gene>
<comment type="caution">
    <text evidence="3">The sequence shown here is derived from an EMBL/GenBank/DDBJ whole genome shotgun (WGS) entry which is preliminary data.</text>
</comment>
<feature type="domain" description="Glycosyltransferase subfamily 4-like N-terminal" evidence="2">
    <location>
        <begin position="14"/>
        <end position="218"/>
    </location>
</feature>
<dbReference type="Pfam" id="PF13439">
    <property type="entry name" value="Glyco_transf_4"/>
    <property type="match status" value="1"/>
</dbReference>
<organism evidence="3 4">
    <name type="scientific">Candidatus Schekmanbacteria bacterium RBG_16_38_10</name>
    <dbReference type="NCBI Taxonomy" id="1817879"/>
    <lineage>
        <taxon>Bacteria</taxon>
        <taxon>Candidatus Schekmaniibacteriota</taxon>
    </lineage>
</organism>
<proteinExistence type="predicted"/>